<keyword evidence="7" id="KW-1185">Reference proteome</keyword>
<dbReference type="InterPro" id="IPR000169">
    <property type="entry name" value="Pept_cys_AS"/>
</dbReference>
<gene>
    <name evidence="6" type="ORF">ABB37_08411</name>
</gene>
<dbReference type="Pfam" id="PF09149">
    <property type="entry name" value="DUF1935"/>
    <property type="match status" value="1"/>
</dbReference>
<reference evidence="6 7" key="1">
    <citation type="submission" date="2015-07" db="EMBL/GenBank/DDBJ databases">
        <title>High-quality genome of monoxenous trypanosomatid Leptomonas pyrrhocoris.</title>
        <authorList>
            <person name="Flegontov P."/>
            <person name="Butenko A."/>
            <person name="Firsov S."/>
            <person name="Vlcek C."/>
            <person name="Logacheva M.D."/>
            <person name="Field M."/>
            <person name="Filatov D."/>
            <person name="Flegontova O."/>
            <person name="Gerasimov E."/>
            <person name="Jackson A.P."/>
            <person name="Kelly S."/>
            <person name="Opperdoes F."/>
            <person name="O'Reilly A."/>
            <person name="Votypka J."/>
            <person name="Yurchenko V."/>
            <person name="Lukes J."/>
        </authorList>
    </citation>
    <scope>NUCLEOTIDE SEQUENCE [LARGE SCALE GENOMIC DNA]</scope>
    <source>
        <strain evidence="6">H10</strain>
    </source>
</reference>
<evidence type="ECO:0000313" key="7">
    <source>
        <dbReference type="Proteomes" id="UP000037923"/>
    </source>
</evidence>
<dbReference type="PROSITE" id="PS00139">
    <property type="entry name" value="THIOL_PROTEASE_CYS"/>
    <property type="match status" value="1"/>
</dbReference>
<evidence type="ECO:0000256" key="3">
    <source>
        <dbReference type="PROSITE-ProRule" id="PRU00239"/>
    </source>
</evidence>
<dbReference type="InterPro" id="IPR001300">
    <property type="entry name" value="Peptidase_C2_calpain_cat"/>
</dbReference>
<dbReference type="RefSeq" id="XP_015653953.1">
    <property type="nucleotide sequence ID" value="XM_015807414.1"/>
</dbReference>
<sequence length="854" mass="94143">MSYPPTEADVISNDSLFSDSVEFDAAEKPMVPEDDLGYVEPTSNRKSNDRGLPEDEADDLNPVPQHIHDDEAAAPPPPVMNAFMKPRKTATKAPQEWVPVNLQVPEDDPEDEFDISTAQKPVYEDDAPATVGSGAQRVKFMNGEPDVAGEVTNCFEEPGLLYRIVDRPNKTWAFYNDSRAFEVHVVCTFGKHSKITALENTKMTRDDSTGEYVAEVTVYPGETEPFIKGFVNGFASKLRALPLSEDYYKDRSATQNEQIVQAEIDAIRAIAGDETDAERILQICLENNLPFVDLSFPPVQASIESGASKPFKQLPWGRPSMYIKPELQDQVRLFRDGICPGDVEQGELGDCWLMCALATQAEEPKTIMQMFRHPKGADLARRERAIGAYRVSFNKNGLWRSILVDDYLPVVAGVPTFAHSSDPCELWPAILEKAFAKMHGSYAMIQSGDPMHALTDMSGYPAMRIDDAFAEATVNGGRNVSQKLLAWQKKGYLTILTTPGKAPAISTDAKNAPDFSDQPELETALAGTGLLPGHAYSVLDVKEFNKGQIRLLCVRNPWLYGEGWTRAWSWEGPEWQQHRDIATACNYAKNRNDRSIVWMSFEDALQYFVGGGVLFRDVLANDARVPMTFADCVPGAVLSVTVKAPTRVTFILSNMDHRGMHVSEVGAAESDPNNMDYPPVMLSLAAPVEGERDVYHVIANSAVDVTQPSDSAWLFLQAREIAMMCDLTPSAAPYLVIPRLMESEETMGGAGGAGEDMRDLVHPIHFFNDHAHLSPQSAAGASVKEIAVTVGIATEAEIGTDVAVKLCRMDERNAVFENFPKFETEDVSAQEEMYFQTKKAGCGYAQEKAGSALY</sequence>
<dbReference type="EMBL" id="LGTL01000024">
    <property type="protein sequence ID" value="KPA75514.1"/>
    <property type="molecule type" value="Genomic_DNA"/>
</dbReference>
<dbReference type="InterPro" id="IPR038765">
    <property type="entry name" value="Papain-like_cys_pep_sf"/>
</dbReference>
<feature type="active site" evidence="2 3">
    <location>
        <position position="534"/>
    </location>
</feature>
<feature type="active site" evidence="2 3">
    <location>
        <position position="556"/>
    </location>
</feature>
<dbReference type="GO" id="GO:0004198">
    <property type="term" value="F:calcium-dependent cysteine-type endopeptidase activity"/>
    <property type="evidence" value="ECO:0007669"/>
    <property type="project" value="InterPro"/>
</dbReference>
<dbReference type="VEuPathDB" id="TriTrypDB:LpyrH10_24_0510"/>
<evidence type="ECO:0000256" key="1">
    <source>
        <dbReference type="ARBA" id="ARBA00007623"/>
    </source>
</evidence>
<evidence type="ECO:0000259" key="5">
    <source>
        <dbReference type="PROSITE" id="PS50203"/>
    </source>
</evidence>
<dbReference type="OMA" id="MHALTDM"/>
<dbReference type="PRINTS" id="PR00704">
    <property type="entry name" value="CALPAIN"/>
</dbReference>
<keyword evidence="3" id="KW-0645">Protease</keyword>
<feature type="domain" description="Calpain catalytic" evidence="5">
    <location>
        <begin position="290"/>
        <end position="608"/>
    </location>
</feature>
<dbReference type="InterPro" id="IPR013780">
    <property type="entry name" value="Glyco_hydro_b"/>
</dbReference>
<dbReference type="SMART" id="SM00230">
    <property type="entry name" value="CysPc"/>
    <property type="match status" value="1"/>
</dbReference>
<dbReference type="CDD" id="cd00044">
    <property type="entry name" value="CysPc"/>
    <property type="match status" value="1"/>
</dbReference>
<dbReference type="PANTHER" id="PTHR10183:SF423">
    <property type="entry name" value="LEUCINE-RICH REPEAT PROTEIN (LRRP)"/>
    <property type="match status" value="1"/>
</dbReference>
<protein>
    <submittedName>
        <fullName evidence="6">Putative calpain-like cysteine peptidase putativecysteine peptidase Clan CA family C2</fullName>
    </submittedName>
</protein>
<evidence type="ECO:0000256" key="4">
    <source>
        <dbReference type="SAM" id="MobiDB-lite"/>
    </source>
</evidence>
<dbReference type="GO" id="GO:0006508">
    <property type="term" value="P:proteolysis"/>
    <property type="evidence" value="ECO:0007669"/>
    <property type="project" value="UniProtKB-KW"/>
</dbReference>
<evidence type="ECO:0000256" key="2">
    <source>
        <dbReference type="PIRSR" id="PIRSR622684-1"/>
    </source>
</evidence>
<accession>A0A0N0DS61</accession>
<dbReference type="SUPFAM" id="SSF54001">
    <property type="entry name" value="Cysteine proteinases"/>
    <property type="match status" value="1"/>
</dbReference>
<dbReference type="InterPro" id="IPR036310">
    <property type="entry name" value="Smp-1-like_sf"/>
</dbReference>
<dbReference type="SUPFAM" id="SSF101601">
    <property type="entry name" value="Smp-1-like"/>
    <property type="match status" value="1"/>
</dbReference>
<dbReference type="Proteomes" id="UP000037923">
    <property type="component" value="Unassembled WGS sequence"/>
</dbReference>
<dbReference type="Pfam" id="PF00648">
    <property type="entry name" value="Peptidase_C2"/>
    <property type="match status" value="1"/>
</dbReference>
<organism evidence="6 7">
    <name type="scientific">Leptomonas pyrrhocoris</name>
    <name type="common">Firebug parasite</name>
    <dbReference type="NCBI Taxonomy" id="157538"/>
    <lineage>
        <taxon>Eukaryota</taxon>
        <taxon>Discoba</taxon>
        <taxon>Euglenozoa</taxon>
        <taxon>Kinetoplastea</taxon>
        <taxon>Metakinetoplastina</taxon>
        <taxon>Trypanosomatida</taxon>
        <taxon>Trypanosomatidae</taxon>
        <taxon>Leishmaniinae</taxon>
        <taxon>Leptomonas</taxon>
    </lineage>
</organism>
<dbReference type="InterPro" id="IPR015232">
    <property type="entry name" value="DUF1935"/>
</dbReference>
<feature type="active site" evidence="2 3">
    <location>
        <position position="351"/>
    </location>
</feature>
<dbReference type="OrthoDB" id="424753at2759"/>
<dbReference type="AlphaFoldDB" id="A0A0N0DS61"/>
<comment type="caution">
    <text evidence="6">The sequence shown here is derived from an EMBL/GenBank/DDBJ whole genome shotgun (WGS) entry which is preliminary data.</text>
</comment>
<evidence type="ECO:0000313" key="6">
    <source>
        <dbReference type="EMBL" id="KPA75514.1"/>
    </source>
</evidence>
<dbReference type="InterPro" id="IPR022684">
    <property type="entry name" value="Calpain_cysteine_protease"/>
</dbReference>
<keyword evidence="3" id="KW-0378">Hydrolase</keyword>
<dbReference type="PROSITE" id="PS50203">
    <property type="entry name" value="CALPAIN_CAT"/>
    <property type="match status" value="1"/>
</dbReference>
<comment type="similarity">
    <text evidence="1">Belongs to the peptidase C2 family.</text>
</comment>
<dbReference type="PANTHER" id="PTHR10183">
    <property type="entry name" value="CALPAIN"/>
    <property type="match status" value="1"/>
</dbReference>
<proteinExistence type="inferred from homology"/>
<keyword evidence="3" id="KW-0788">Thiol protease</keyword>
<dbReference type="Gene3D" id="3.90.70.10">
    <property type="entry name" value="Cysteine proteinases"/>
    <property type="match status" value="1"/>
</dbReference>
<feature type="region of interest" description="Disordered" evidence="4">
    <location>
        <begin position="23"/>
        <end position="83"/>
    </location>
</feature>
<dbReference type="Gene3D" id="2.60.40.1180">
    <property type="entry name" value="Golgi alpha-mannosidase II"/>
    <property type="match status" value="1"/>
</dbReference>
<name>A0A0N0DS61_LEPPY</name>
<dbReference type="GeneID" id="26908695"/>